<organism evidence="2 3">
    <name type="scientific">Zosterops borbonicus</name>
    <dbReference type="NCBI Taxonomy" id="364589"/>
    <lineage>
        <taxon>Eukaryota</taxon>
        <taxon>Metazoa</taxon>
        <taxon>Chordata</taxon>
        <taxon>Craniata</taxon>
        <taxon>Vertebrata</taxon>
        <taxon>Euteleostomi</taxon>
        <taxon>Archelosauria</taxon>
        <taxon>Archosauria</taxon>
        <taxon>Dinosauria</taxon>
        <taxon>Saurischia</taxon>
        <taxon>Theropoda</taxon>
        <taxon>Coelurosauria</taxon>
        <taxon>Aves</taxon>
        <taxon>Neognathae</taxon>
        <taxon>Neoaves</taxon>
        <taxon>Telluraves</taxon>
        <taxon>Australaves</taxon>
        <taxon>Passeriformes</taxon>
        <taxon>Sylvioidea</taxon>
        <taxon>Zosteropidae</taxon>
        <taxon>Zosterops</taxon>
    </lineage>
</organism>
<evidence type="ECO:0000313" key="2">
    <source>
        <dbReference type="EMBL" id="TRZ12674.1"/>
    </source>
</evidence>
<comment type="caution">
    <text evidence="2">The sequence shown here is derived from an EMBL/GenBank/DDBJ whole genome shotgun (WGS) entry which is preliminary data.</text>
</comment>
<dbReference type="AlphaFoldDB" id="A0A8K1G682"/>
<gene>
    <name evidence="2" type="ORF">HGM15179_014433</name>
</gene>
<dbReference type="Proteomes" id="UP000796761">
    <property type="component" value="Unassembled WGS sequence"/>
</dbReference>
<evidence type="ECO:0000256" key="1">
    <source>
        <dbReference type="SAM" id="MobiDB-lite"/>
    </source>
</evidence>
<keyword evidence="3" id="KW-1185">Reference proteome</keyword>
<feature type="region of interest" description="Disordered" evidence="1">
    <location>
        <begin position="60"/>
        <end position="83"/>
    </location>
</feature>
<sequence>MTLKTPKNQRDAATSGTMLSWHLTPRTKLYEENLYQRVSCKMMFSRKGLDFTCLPAGTPDKPVSLGNERGELRKGQDTQAPSSCITPEQESEVINSLCHFSQFKKSPSTEMLSIACSNTAAQSELLLTVSGISSSENLFFQYYPEVLG</sequence>
<evidence type="ECO:0000313" key="3">
    <source>
        <dbReference type="Proteomes" id="UP000796761"/>
    </source>
</evidence>
<reference evidence="2" key="1">
    <citation type="submission" date="2019-04" db="EMBL/GenBank/DDBJ databases">
        <title>Genome assembly of Zosterops borbonicus 15179.</title>
        <authorList>
            <person name="Leroy T."/>
            <person name="Anselmetti Y."/>
            <person name="Tilak M.-K."/>
            <person name="Nabholz B."/>
        </authorList>
    </citation>
    <scope>NUCLEOTIDE SEQUENCE</scope>
    <source>
        <strain evidence="2">HGM_15179</strain>
        <tissue evidence="2">Muscle</tissue>
    </source>
</reference>
<accession>A0A8K1G682</accession>
<name>A0A8K1G682_9PASS</name>
<protein>
    <submittedName>
        <fullName evidence="2">Uncharacterized protein</fullName>
    </submittedName>
</protein>
<dbReference type="EMBL" id="SWJQ01000573">
    <property type="protein sequence ID" value="TRZ12674.1"/>
    <property type="molecule type" value="Genomic_DNA"/>
</dbReference>
<feature type="non-terminal residue" evidence="2">
    <location>
        <position position="148"/>
    </location>
</feature>
<proteinExistence type="predicted"/>